<name>A0A6A4WKP1_AMPAM</name>
<accession>A0A6A4WKP1</accession>
<evidence type="ECO:0000256" key="1">
    <source>
        <dbReference type="SAM" id="MobiDB-lite"/>
    </source>
</evidence>
<gene>
    <name evidence="3" type="primary">Tmem26</name>
    <name evidence="3" type="ORF">FJT64_020764</name>
</gene>
<dbReference type="PANTHER" id="PTHR22168">
    <property type="entry name" value="TMEM26 PROTEIN"/>
    <property type="match status" value="1"/>
</dbReference>
<evidence type="ECO:0000256" key="2">
    <source>
        <dbReference type="SAM" id="Phobius"/>
    </source>
</evidence>
<reference evidence="3 4" key="1">
    <citation type="submission" date="2019-07" db="EMBL/GenBank/DDBJ databases">
        <title>Draft genome assembly of a fouling barnacle, Amphibalanus amphitrite (Darwin, 1854): The first reference genome for Thecostraca.</title>
        <authorList>
            <person name="Kim W."/>
        </authorList>
    </citation>
    <scope>NUCLEOTIDE SEQUENCE [LARGE SCALE GENOMIC DNA]</scope>
    <source>
        <strain evidence="3">SNU_AA5</strain>
        <tissue evidence="3">Soma without cirri and trophi</tissue>
    </source>
</reference>
<keyword evidence="2" id="KW-1133">Transmembrane helix</keyword>
<dbReference type="EMBL" id="VIIS01000524">
    <property type="protein sequence ID" value="KAF0307967.1"/>
    <property type="molecule type" value="Genomic_DNA"/>
</dbReference>
<dbReference type="OrthoDB" id="10042902at2759"/>
<keyword evidence="2" id="KW-0472">Membrane</keyword>
<organism evidence="3 4">
    <name type="scientific">Amphibalanus amphitrite</name>
    <name type="common">Striped barnacle</name>
    <name type="synonym">Balanus amphitrite</name>
    <dbReference type="NCBI Taxonomy" id="1232801"/>
    <lineage>
        <taxon>Eukaryota</taxon>
        <taxon>Metazoa</taxon>
        <taxon>Ecdysozoa</taxon>
        <taxon>Arthropoda</taxon>
        <taxon>Crustacea</taxon>
        <taxon>Multicrustacea</taxon>
        <taxon>Cirripedia</taxon>
        <taxon>Thoracica</taxon>
        <taxon>Thoracicalcarea</taxon>
        <taxon>Balanomorpha</taxon>
        <taxon>Balanoidea</taxon>
        <taxon>Balanidae</taxon>
        <taxon>Amphibalaninae</taxon>
        <taxon>Amphibalanus</taxon>
    </lineage>
</organism>
<protein>
    <submittedName>
        <fullName evidence="3">Transmembrane protein 26</fullName>
    </submittedName>
</protein>
<dbReference type="Pfam" id="PF09772">
    <property type="entry name" value="Tmem26"/>
    <property type="match status" value="1"/>
</dbReference>
<dbReference type="Proteomes" id="UP000440578">
    <property type="component" value="Unassembled WGS sequence"/>
</dbReference>
<keyword evidence="2 3" id="KW-0812">Transmembrane</keyword>
<feature type="region of interest" description="Disordered" evidence="1">
    <location>
        <begin position="98"/>
        <end position="202"/>
    </location>
</feature>
<evidence type="ECO:0000313" key="4">
    <source>
        <dbReference type="Proteomes" id="UP000440578"/>
    </source>
</evidence>
<feature type="compositionally biased region" description="Basic residues" evidence="1">
    <location>
        <begin position="129"/>
        <end position="143"/>
    </location>
</feature>
<feature type="compositionally biased region" description="Basic and acidic residues" evidence="1">
    <location>
        <begin position="394"/>
        <end position="406"/>
    </location>
</feature>
<dbReference type="AlphaFoldDB" id="A0A6A4WKP1"/>
<sequence length="418" mass="46438">MDSPRSSSREGPTCEDWADMDIIAIVCTVLLQDGPFLLLRLVLIFRYKVVSYMNIFFTCKNSLVTSLQLYRLFVLCCERQDLRRSASEDDWESGSLSITESEAAHSSVRPESPGSATVTEVSYEPPPSVRRRRSSLLPSRRKYSGRDTPSTTAESTLSRRQLRRRQRLLQLAARQTARGSTRRREGSTEGRGNVQVDAVAGRRGREVGALPAGLSSSESELDVLRRAAPVETDDSEGHHTSRSLSFQCLRELEHLHWSATSRTERNGGEINCSRRKARPETLPGLSRLIQEEALVHHNNPQSPTSVKSVSFRHAPAAIIAPPRIHVEPPSRRMSIEVAPNTFSGRGSTRRDGSSSWRSTDGATGGRAPSPMGRMNLLRVLSKSISPVNGGSSGRQREEAGRTEGGRHRSRRKRQESYV</sequence>
<feature type="transmembrane region" description="Helical" evidence="2">
    <location>
        <begin position="22"/>
        <end position="43"/>
    </location>
</feature>
<proteinExistence type="predicted"/>
<feature type="compositionally biased region" description="Polar residues" evidence="1">
    <location>
        <begin position="147"/>
        <end position="158"/>
    </location>
</feature>
<feature type="region of interest" description="Disordered" evidence="1">
    <location>
        <begin position="336"/>
        <end position="418"/>
    </location>
</feature>
<evidence type="ECO:0000313" key="3">
    <source>
        <dbReference type="EMBL" id="KAF0307967.1"/>
    </source>
</evidence>
<feature type="compositionally biased region" description="Basic residues" evidence="1">
    <location>
        <begin position="407"/>
        <end position="418"/>
    </location>
</feature>
<comment type="caution">
    <text evidence="3">The sequence shown here is derived from an EMBL/GenBank/DDBJ whole genome shotgun (WGS) entry which is preliminary data.</text>
</comment>
<dbReference type="InterPro" id="IPR019169">
    <property type="entry name" value="Transmembrane_26"/>
</dbReference>
<feature type="compositionally biased region" description="Low complexity" evidence="1">
    <location>
        <begin position="168"/>
        <end position="179"/>
    </location>
</feature>
<keyword evidence="4" id="KW-1185">Reference proteome</keyword>